<dbReference type="EMBL" id="JAGJRS010000022">
    <property type="protein sequence ID" value="MBP1475118.1"/>
    <property type="molecule type" value="Genomic_DNA"/>
</dbReference>
<keyword evidence="2" id="KW-1185">Reference proteome</keyword>
<protein>
    <recommendedName>
        <fullName evidence="3">Virulence protein SciE type</fullName>
    </recommendedName>
</protein>
<comment type="caution">
    <text evidence="1">The sequence shown here is derived from an EMBL/GenBank/DDBJ whole genome shotgun (WGS) entry which is preliminary data.</text>
</comment>
<accession>A0ABS4DPY0</accession>
<organism evidence="1 2">
    <name type="scientific">Frateuria flava</name>
    <dbReference type="NCBI Taxonomy" id="2821489"/>
    <lineage>
        <taxon>Bacteria</taxon>
        <taxon>Pseudomonadati</taxon>
        <taxon>Pseudomonadota</taxon>
        <taxon>Gammaproteobacteria</taxon>
        <taxon>Lysobacterales</taxon>
        <taxon>Rhodanobacteraceae</taxon>
        <taxon>Frateuria</taxon>
    </lineage>
</organism>
<dbReference type="Pfam" id="PF14559">
    <property type="entry name" value="TPR_19"/>
    <property type="match status" value="1"/>
</dbReference>
<dbReference type="RefSeq" id="WP_209621220.1">
    <property type="nucleotide sequence ID" value="NZ_JAGJRS010000022.1"/>
</dbReference>
<dbReference type="PIRSF" id="PIRSF029288">
    <property type="entry name" value="SciE_ImpE"/>
    <property type="match status" value="1"/>
</dbReference>
<evidence type="ECO:0008006" key="3">
    <source>
        <dbReference type="Google" id="ProtNLM"/>
    </source>
</evidence>
<dbReference type="InterPro" id="IPR011990">
    <property type="entry name" value="TPR-like_helical_dom_sf"/>
</dbReference>
<dbReference type="Pfam" id="PF07024">
    <property type="entry name" value="ImpE"/>
    <property type="match status" value="1"/>
</dbReference>
<gene>
    <name evidence="1" type="ORF">J7I44_12465</name>
</gene>
<dbReference type="Gene3D" id="1.25.40.10">
    <property type="entry name" value="Tetratricopeptide repeat domain"/>
    <property type="match status" value="1"/>
</dbReference>
<proteinExistence type="predicted"/>
<dbReference type="SUPFAM" id="SSF144059">
    <property type="entry name" value="ImpE-like"/>
    <property type="match status" value="1"/>
</dbReference>
<evidence type="ECO:0000313" key="2">
    <source>
        <dbReference type="Proteomes" id="UP000823790"/>
    </source>
</evidence>
<dbReference type="InterPro" id="IPR009211">
    <property type="entry name" value="TagJ"/>
</dbReference>
<reference evidence="1 2" key="1">
    <citation type="submission" date="2021-04" db="EMBL/GenBank/DDBJ databases">
        <authorList>
            <person name="Huq M.A."/>
        </authorList>
    </citation>
    <scope>NUCLEOTIDE SEQUENCE [LARGE SCALE GENOMIC DNA]</scope>
    <source>
        <strain evidence="1 2">MAH-13</strain>
    </source>
</reference>
<evidence type="ECO:0000313" key="1">
    <source>
        <dbReference type="EMBL" id="MBP1475118.1"/>
    </source>
</evidence>
<sequence length="263" mass="28876">MGITADGLLKAGQVEEARQALVAQVRKDPGDARARVFLFQLLAVLGQWRRAGEQLVASRELDPTNVLLAQTYGVLARAEIDRAAVFAGRHLPTVVGEPVAWLAQLLQALKLSLDGNIAAAAKMRTQALEEAPAIAGRIDDIPFEWIADGDMRFGPCLEAVINTGYVWVPMAQLKEIRFEAPSDLRDMVWLPAELVWRHGGRTVGFVPVRYPGSECSEEGELLLARRTEWQAVGDGEYVGLGQRMFATDAGEHSLLDTRLICFD</sequence>
<name>A0ABS4DPY0_9GAMM</name>
<dbReference type="Proteomes" id="UP000823790">
    <property type="component" value="Unassembled WGS sequence"/>
</dbReference>